<gene>
    <name evidence="18" type="ORF">Sradi_2212100</name>
</gene>
<keyword evidence="13" id="KW-0812">Transmembrane</keyword>
<dbReference type="InterPro" id="IPR036426">
    <property type="entry name" value="Bulb-type_lectin_dom_sf"/>
</dbReference>
<dbReference type="InterPro" id="IPR001245">
    <property type="entry name" value="Ser-Thr/Tyr_kinase_cat_dom"/>
</dbReference>
<reference evidence="18" key="1">
    <citation type="submission" date="2020-06" db="EMBL/GenBank/DDBJ databases">
        <authorList>
            <person name="Li T."/>
            <person name="Hu X."/>
            <person name="Zhang T."/>
            <person name="Song X."/>
            <person name="Zhang H."/>
            <person name="Dai N."/>
            <person name="Sheng W."/>
            <person name="Hou X."/>
            <person name="Wei L."/>
        </authorList>
    </citation>
    <scope>NUCLEOTIDE SEQUENCE</scope>
    <source>
        <strain evidence="18">G02</strain>
        <tissue evidence="18">Leaf</tissue>
    </source>
</reference>
<keyword evidence="13" id="KW-1133">Transmembrane helix</keyword>
<dbReference type="InterPro" id="IPR008271">
    <property type="entry name" value="Ser/Thr_kinase_AS"/>
</dbReference>
<evidence type="ECO:0000256" key="8">
    <source>
        <dbReference type="ARBA" id="ARBA00023157"/>
    </source>
</evidence>
<dbReference type="SUPFAM" id="SSF56112">
    <property type="entry name" value="Protein kinase-like (PK-like)"/>
    <property type="match status" value="2"/>
</dbReference>
<organism evidence="18">
    <name type="scientific">Sesamum radiatum</name>
    <name type="common">Black benniseed</name>
    <dbReference type="NCBI Taxonomy" id="300843"/>
    <lineage>
        <taxon>Eukaryota</taxon>
        <taxon>Viridiplantae</taxon>
        <taxon>Streptophyta</taxon>
        <taxon>Embryophyta</taxon>
        <taxon>Tracheophyta</taxon>
        <taxon>Spermatophyta</taxon>
        <taxon>Magnoliopsida</taxon>
        <taxon>eudicotyledons</taxon>
        <taxon>Gunneridae</taxon>
        <taxon>Pentapetalae</taxon>
        <taxon>asterids</taxon>
        <taxon>lamiids</taxon>
        <taxon>Lamiales</taxon>
        <taxon>Pedaliaceae</taxon>
        <taxon>Sesamum</taxon>
    </lineage>
</organism>
<keyword evidence="5" id="KW-0547">Nucleotide-binding</keyword>
<dbReference type="InterPro" id="IPR000742">
    <property type="entry name" value="EGF"/>
</dbReference>
<evidence type="ECO:0000256" key="12">
    <source>
        <dbReference type="PROSITE-ProRule" id="PRU00076"/>
    </source>
</evidence>
<dbReference type="PROSITE" id="PS00108">
    <property type="entry name" value="PROTEIN_KINASE_ST"/>
    <property type="match status" value="1"/>
</dbReference>
<dbReference type="PANTHER" id="PTHR32444">
    <property type="entry name" value="BULB-TYPE LECTIN DOMAIN-CONTAINING PROTEIN"/>
    <property type="match status" value="1"/>
</dbReference>
<keyword evidence="7" id="KW-0067">ATP-binding</keyword>
<dbReference type="CDD" id="cd00028">
    <property type="entry name" value="B_lectin"/>
    <property type="match status" value="1"/>
</dbReference>
<evidence type="ECO:0000256" key="4">
    <source>
        <dbReference type="ARBA" id="ARBA00022729"/>
    </source>
</evidence>
<dbReference type="Gene3D" id="2.90.10.30">
    <property type="match status" value="1"/>
</dbReference>
<name>A0AAW2T3G9_SESRA</name>
<keyword evidence="4" id="KW-0732">Signal</keyword>
<feature type="domain" description="Bulb-type lectin" evidence="16">
    <location>
        <begin position="684"/>
        <end position="797"/>
    </location>
</feature>
<dbReference type="PROSITE" id="PS50948">
    <property type="entry name" value="PAN"/>
    <property type="match status" value="1"/>
</dbReference>
<dbReference type="Pfam" id="PF07714">
    <property type="entry name" value="PK_Tyr_Ser-Thr"/>
    <property type="match status" value="3"/>
</dbReference>
<dbReference type="InterPro" id="IPR000719">
    <property type="entry name" value="Prot_kinase_dom"/>
</dbReference>
<dbReference type="PANTHER" id="PTHR32444:SF150">
    <property type="entry name" value="NON-SPECIFIC SERINE_THREONINE PROTEIN KINASE"/>
    <property type="match status" value="1"/>
</dbReference>
<dbReference type="Pfam" id="PF00954">
    <property type="entry name" value="S_locus_glycop"/>
    <property type="match status" value="2"/>
</dbReference>
<dbReference type="Gene3D" id="2.90.10.10">
    <property type="entry name" value="Bulb-type lectin domain"/>
    <property type="match status" value="1"/>
</dbReference>
<dbReference type="SMART" id="SM00220">
    <property type="entry name" value="S_TKc"/>
    <property type="match status" value="1"/>
</dbReference>
<dbReference type="InterPro" id="IPR000858">
    <property type="entry name" value="S_locus_glycoprot_dom"/>
</dbReference>
<evidence type="ECO:0000256" key="7">
    <source>
        <dbReference type="ARBA" id="ARBA00022840"/>
    </source>
</evidence>
<evidence type="ECO:0000256" key="9">
    <source>
        <dbReference type="ARBA" id="ARBA00023180"/>
    </source>
</evidence>
<dbReference type="Pfam" id="PF08276">
    <property type="entry name" value="PAN_2"/>
    <property type="match status" value="1"/>
</dbReference>
<dbReference type="SMART" id="SM00108">
    <property type="entry name" value="B_lectin"/>
    <property type="match status" value="1"/>
</dbReference>
<reference evidence="18" key="2">
    <citation type="journal article" date="2024" name="Plant">
        <title>Genomic evolution and insights into agronomic trait innovations of Sesamum species.</title>
        <authorList>
            <person name="Miao H."/>
            <person name="Wang L."/>
            <person name="Qu L."/>
            <person name="Liu H."/>
            <person name="Sun Y."/>
            <person name="Le M."/>
            <person name="Wang Q."/>
            <person name="Wei S."/>
            <person name="Zheng Y."/>
            <person name="Lin W."/>
            <person name="Duan Y."/>
            <person name="Cao H."/>
            <person name="Xiong S."/>
            <person name="Wang X."/>
            <person name="Wei L."/>
            <person name="Li C."/>
            <person name="Ma Q."/>
            <person name="Ju M."/>
            <person name="Zhao R."/>
            <person name="Li G."/>
            <person name="Mu C."/>
            <person name="Tian Q."/>
            <person name="Mei H."/>
            <person name="Zhang T."/>
            <person name="Gao T."/>
            <person name="Zhang H."/>
        </authorList>
    </citation>
    <scope>NUCLEOTIDE SEQUENCE</scope>
    <source>
        <strain evidence="18">G02</strain>
    </source>
</reference>
<dbReference type="Gene3D" id="3.30.200.20">
    <property type="entry name" value="Phosphorylase Kinase, domain 1"/>
    <property type="match status" value="2"/>
</dbReference>
<comment type="caution">
    <text evidence="18">The sequence shown here is derived from an EMBL/GenBank/DDBJ whole genome shotgun (WGS) entry which is preliminary data.</text>
</comment>
<keyword evidence="3" id="KW-0808">Transferase</keyword>
<dbReference type="Gene3D" id="1.10.510.10">
    <property type="entry name" value="Transferase(Phosphotransferase) domain 1"/>
    <property type="match status" value="2"/>
</dbReference>
<evidence type="ECO:0000256" key="2">
    <source>
        <dbReference type="ARBA" id="ARBA00022527"/>
    </source>
</evidence>
<feature type="domain" description="Apple" evidence="17">
    <location>
        <begin position="282"/>
        <end position="366"/>
    </location>
</feature>
<evidence type="ECO:0000259" key="15">
    <source>
        <dbReference type="PROSITE" id="PS50026"/>
    </source>
</evidence>
<evidence type="ECO:0000256" key="3">
    <source>
        <dbReference type="ARBA" id="ARBA00022679"/>
    </source>
</evidence>
<dbReference type="EMBL" id="JACGWJ010000009">
    <property type="protein sequence ID" value="KAL0398688.1"/>
    <property type="molecule type" value="Genomic_DNA"/>
</dbReference>
<feature type="domain" description="Protein kinase" evidence="14">
    <location>
        <begin position="380"/>
        <end position="636"/>
    </location>
</feature>
<dbReference type="FunFam" id="3.30.200.20:FF:000195">
    <property type="entry name" value="G-type lectin S-receptor-like serine/threonine-protein kinase"/>
    <property type="match status" value="1"/>
</dbReference>
<keyword evidence="8" id="KW-1015">Disulfide bond</keyword>
<evidence type="ECO:0000256" key="1">
    <source>
        <dbReference type="ARBA" id="ARBA00012513"/>
    </source>
</evidence>
<dbReference type="CDD" id="cd00054">
    <property type="entry name" value="EGF_CA"/>
    <property type="match status" value="1"/>
</dbReference>
<comment type="catalytic activity">
    <reaction evidence="11">
        <text>L-seryl-[protein] + ATP = O-phospho-L-seryl-[protein] + ADP + H(+)</text>
        <dbReference type="Rhea" id="RHEA:17989"/>
        <dbReference type="Rhea" id="RHEA-COMP:9863"/>
        <dbReference type="Rhea" id="RHEA-COMP:11604"/>
        <dbReference type="ChEBI" id="CHEBI:15378"/>
        <dbReference type="ChEBI" id="CHEBI:29999"/>
        <dbReference type="ChEBI" id="CHEBI:30616"/>
        <dbReference type="ChEBI" id="CHEBI:83421"/>
        <dbReference type="ChEBI" id="CHEBI:456216"/>
        <dbReference type="EC" id="2.7.11.1"/>
    </reaction>
</comment>
<dbReference type="FunFam" id="2.90.10.30:FF:000003">
    <property type="entry name" value="Os04g0303100 protein"/>
    <property type="match status" value="1"/>
</dbReference>
<proteinExistence type="predicted"/>
<dbReference type="FunFam" id="1.10.510.10:FF:001019">
    <property type="entry name" value="G-type lectin S-receptor-like serine/threonine-protein kinase B120"/>
    <property type="match status" value="1"/>
</dbReference>
<dbReference type="CDD" id="cd01098">
    <property type="entry name" value="PAN_AP_plant"/>
    <property type="match status" value="1"/>
</dbReference>
<feature type="transmembrane region" description="Helical" evidence="13">
    <location>
        <begin position="1050"/>
        <end position="1073"/>
    </location>
</feature>
<dbReference type="FunFam" id="3.30.200.20:FF:000924">
    <property type="entry name" value="Uncharacterized protein"/>
    <property type="match status" value="1"/>
</dbReference>
<comment type="caution">
    <text evidence="12">Lacks conserved residue(s) required for the propagation of feature annotation.</text>
</comment>
<dbReference type="InterPro" id="IPR011009">
    <property type="entry name" value="Kinase-like_dom_sf"/>
</dbReference>
<evidence type="ECO:0000256" key="6">
    <source>
        <dbReference type="ARBA" id="ARBA00022777"/>
    </source>
</evidence>
<dbReference type="PROSITE" id="PS50927">
    <property type="entry name" value="BULB_LECTIN"/>
    <property type="match status" value="2"/>
</dbReference>
<accession>A0AAW2T3G9</accession>
<dbReference type="GO" id="GO:0004674">
    <property type="term" value="F:protein serine/threonine kinase activity"/>
    <property type="evidence" value="ECO:0007669"/>
    <property type="project" value="UniProtKB-KW"/>
</dbReference>
<dbReference type="PROSITE" id="PS50011">
    <property type="entry name" value="PROTEIN_KINASE_DOM"/>
    <property type="match status" value="2"/>
</dbReference>
<evidence type="ECO:0000259" key="17">
    <source>
        <dbReference type="PROSITE" id="PS50948"/>
    </source>
</evidence>
<feature type="domain" description="Bulb-type lectin" evidence="16">
    <location>
        <begin position="1"/>
        <end position="91"/>
    </location>
</feature>
<dbReference type="SUPFAM" id="SSF51110">
    <property type="entry name" value="alpha-D-mannose-specific plant lectins"/>
    <property type="match status" value="2"/>
</dbReference>
<keyword evidence="13" id="KW-0472">Membrane</keyword>
<evidence type="ECO:0000256" key="13">
    <source>
        <dbReference type="SAM" id="Phobius"/>
    </source>
</evidence>
<keyword evidence="12" id="KW-0245">EGF-like domain</keyword>
<keyword evidence="6 18" id="KW-0418">Kinase</keyword>
<feature type="domain" description="Protein kinase" evidence="14">
    <location>
        <begin position="1129"/>
        <end position="1293"/>
    </location>
</feature>
<keyword evidence="9" id="KW-0325">Glycoprotein</keyword>
<dbReference type="InterPro" id="IPR001480">
    <property type="entry name" value="Bulb-type_lectin_dom"/>
</dbReference>
<dbReference type="Pfam" id="PF01453">
    <property type="entry name" value="B_lectin"/>
    <property type="match status" value="2"/>
</dbReference>
<evidence type="ECO:0000313" key="18">
    <source>
        <dbReference type="EMBL" id="KAL0398688.1"/>
    </source>
</evidence>
<evidence type="ECO:0000259" key="16">
    <source>
        <dbReference type="PROSITE" id="PS50927"/>
    </source>
</evidence>
<dbReference type="PROSITE" id="PS50026">
    <property type="entry name" value="EGF_3"/>
    <property type="match status" value="1"/>
</dbReference>
<dbReference type="GO" id="GO:0005524">
    <property type="term" value="F:ATP binding"/>
    <property type="evidence" value="ECO:0007669"/>
    <property type="project" value="UniProtKB-KW"/>
</dbReference>
<comment type="catalytic activity">
    <reaction evidence="10">
        <text>L-threonyl-[protein] + ATP = O-phospho-L-threonyl-[protein] + ADP + H(+)</text>
        <dbReference type="Rhea" id="RHEA:46608"/>
        <dbReference type="Rhea" id="RHEA-COMP:11060"/>
        <dbReference type="Rhea" id="RHEA-COMP:11605"/>
        <dbReference type="ChEBI" id="CHEBI:15378"/>
        <dbReference type="ChEBI" id="CHEBI:30013"/>
        <dbReference type="ChEBI" id="CHEBI:30616"/>
        <dbReference type="ChEBI" id="CHEBI:61977"/>
        <dbReference type="ChEBI" id="CHEBI:456216"/>
        <dbReference type="EC" id="2.7.11.1"/>
    </reaction>
</comment>
<dbReference type="GO" id="GO:0048544">
    <property type="term" value="P:recognition of pollen"/>
    <property type="evidence" value="ECO:0007669"/>
    <property type="project" value="InterPro"/>
</dbReference>
<evidence type="ECO:0000256" key="5">
    <source>
        <dbReference type="ARBA" id="ARBA00022741"/>
    </source>
</evidence>
<sequence>MAPPTAIWLYGTIFLRHPSPGWRIASGHSMIHPEPCQSSSGNIVLMNGNKEIIWSSDVTLSLPMNTTAQLLNSGNLVLRDTSSGSTLWDSHRHPFDSFLPTMKVSHKPSTNERVALNSWRSLQDPGHGNFTSGIQALGIPEIYIWDKGIPRWRSGPWNGQILTGVAGMYSVYVNGFSLGTEENGTVYFTRSFEQKFLYRNFLDAGGFLVWAFWDDQQKDWNVTWNAPKDECDFYNKCGPFSLCYSKNTPTCSCLRGYEPMNEVEWDRGIWSGGCVRRTLFQCERESNATDRNKGDGFARLTFVKVPDLMYWSPGLQNECGSLCLRNCSCLAYAYDAGIGCMFWNETLIDVQKFDSDAGSDFYFRVAYSELGTEKDHKVVVIVSVTAAYGERGTCLSGSSEIVLPRRLDKVSTEEMPLYSFEMLANATNKFNMANKLGMGGLVLFIRETLTNGKEVAVKRLSAASGQGVEEFMTEVVVISKLQHRNLVRLLGCCVEKGEKMLIYEYLQNKSLDVFLFDFGMARIFGGNQDQANTGRVVGTYGYMAPEYAMRGRFSEKSDVFSFGVLILEIICAKRNRCFYNDELSLGLLGYGEFMRCIHMGLLCVQESPVKRPTISTVLSMLSSEIVDLPVPEHPGFTDRYACAFGQIRDLKPLATCNDSEYPSMQTTKMPLPATRSFCLKPFLESLLVILLIPCLASCLETDTITGSLMIEDPDTIVSSGKTSIVWVANRDKPLVNDSSGTITVSEDGNLVLMSQQKEILWSSTVTNSSRNTSAQLLDSGNLVLRDNSNGRLVWESFRHPGDAFLPTMKVTDNVNTGERAVITSWRTLEDPDFGSFTAGLQALSIPQVFIWNGSRPHWRSGPWNGLIFTGVTDMYAVYLDGYTVTRQNDGTVVFTRDYYGDLLMKILKPNGSFVQTMWDVAKRDWNVTWVAPIDACDVYNVCGRFGSCNLRNSPICSCLKGYEPVNKEEWDKGNWNHGCERRRTLQCDRSSNSSDKSREDRFSKLTNVKVPDFIQVLPGIKMTVKFPSGGSDLYVRVAYSVLDDKRDLKLIIIIPVVTGSVALSICIFVYWMWRTKKIGAKRQSKHEIAGRAYPSDSSEIVLIDDIDEASLDELPLYSFQVLANATDQFDEANLLGKGGFGPVYRGNLANGKEIAVKRLSRASGQGLKEFMNEVVVISKLQHRNLVSLLGCCVEKEEKMLIYEFMANGSLDFFLFDPSQRILDWSKRFNIMEGIGRGLLYLHRDSRLRIIHRDLKPSNVLLDENWNPKISDFGMARIFGGREDQANTARVVGT</sequence>
<dbReference type="InterPro" id="IPR003609">
    <property type="entry name" value="Pan_app"/>
</dbReference>
<protein>
    <recommendedName>
        <fullName evidence="1">non-specific serine/threonine protein kinase</fullName>
        <ecNumber evidence="1">2.7.11.1</ecNumber>
    </recommendedName>
</protein>
<evidence type="ECO:0000256" key="11">
    <source>
        <dbReference type="ARBA" id="ARBA00048679"/>
    </source>
</evidence>
<evidence type="ECO:0000259" key="14">
    <source>
        <dbReference type="PROSITE" id="PS50011"/>
    </source>
</evidence>
<dbReference type="SMART" id="SM00473">
    <property type="entry name" value="PAN_AP"/>
    <property type="match status" value="1"/>
</dbReference>
<dbReference type="EC" id="2.7.11.1" evidence="1"/>
<keyword evidence="2" id="KW-0723">Serine/threonine-protein kinase</keyword>
<evidence type="ECO:0000256" key="10">
    <source>
        <dbReference type="ARBA" id="ARBA00047899"/>
    </source>
</evidence>
<feature type="domain" description="EGF-like" evidence="15">
    <location>
        <begin position="932"/>
        <end position="968"/>
    </location>
</feature>